<dbReference type="PANTHER" id="PTHR48090">
    <property type="entry name" value="UNDECAPRENYL-PHOSPHATE 4-DEOXY-4-FORMAMIDO-L-ARABINOSE TRANSFERASE-RELATED"/>
    <property type="match status" value="1"/>
</dbReference>
<dbReference type="InterPro" id="IPR050256">
    <property type="entry name" value="Glycosyltransferase_2"/>
</dbReference>
<gene>
    <name evidence="3" type="primary">gtrB</name>
    <name evidence="3" type="ORF">HLPCO_001938</name>
</gene>
<keyword evidence="3" id="KW-0328">Glycosyltransferase</keyword>
<dbReference type="Pfam" id="PF00535">
    <property type="entry name" value="Glycos_transf_2"/>
    <property type="match status" value="1"/>
</dbReference>
<dbReference type="GO" id="GO:0018392">
    <property type="term" value="F:glycoprotein 3-alpha-L-fucosyltransferase activity"/>
    <property type="evidence" value="ECO:0007669"/>
    <property type="project" value="UniProtKB-EC"/>
</dbReference>
<proteinExistence type="predicted"/>
<comment type="caution">
    <text evidence="3">The sequence shown here is derived from an EMBL/GenBank/DDBJ whole genome shotgun (WGS) entry which is preliminary data.</text>
</comment>
<dbReference type="InParanoid" id="U2FLH5"/>
<dbReference type="EMBL" id="AFNU02000006">
    <property type="protein sequence ID" value="ERJ12024.1"/>
    <property type="molecule type" value="Genomic_DNA"/>
</dbReference>
<keyword evidence="1" id="KW-0812">Transmembrane</keyword>
<keyword evidence="1" id="KW-0472">Membrane</keyword>
<evidence type="ECO:0000313" key="3">
    <source>
        <dbReference type="EMBL" id="ERJ12024.1"/>
    </source>
</evidence>
<evidence type="ECO:0000256" key="1">
    <source>
        <dbReference type="SAM" id="Phobius"/>
    </source>
</evidence>
<name>U2FLH5_9MOLU</name>
<organism evidence="3 4">
    <name type="scientific">Haloplasma contractile SSD-17B</name>
    <dbReference type="NCBI Taxonomy" id="1033810"/>
    <lineage>
        <taxon>Bacteria</taxon>
        <taxon>Bacillati</taxon>
        <taxon>Mycoplasmatota</taxon>
        <taxon>Mollicutes</taxon>
        <taxon>Haloplasmatales</taxon>
        <taxon>Haloplasmataceae</taxon>
        <taxon>Haloplasma</taxon>
    </lineage>
</organism>
<reference evidence="3 4" key="2">
    <citation type="journal article" date="2013" name="PLoS ONE">
        <title>INDIGO - INtegrated Data Warehouse of MIcrobial GenOmes with Examples from the Red Sea Extremophiles.</title>
        <authorList>
            <person name="Alam I."/>
            <person name="Antunes A."/>
            <person name="Kamau A.A."/>
            <person name="Ba Alawi W."/>
            <person name="Kalkatawi M."/>
            <person name="Stingl U."/>
            <person name="Bajic V.B."/>
        </authorList>
    </citation>
    <scope>NUCLEOTIDE SEQUENCE [LARGE SCALE GENOMIC DNA]</scope>
    <source>
        <strain evidence="3 4">SSD-17B</strain>
    </source>
</reference>
<dbReference type="RefSeq" id="WP_008827369.1">
    <property type="nucleotide sequence ID" value="NZ_AFNU02000006.1"/>
</dbReference>
<evidence type="ECO:0000259" key="2">
    <source>
        <dbReference type="Pfam" id="PF00535"/>
    </source>
</evidence>
<dbReference type="eggNOG" id="COG1215">
    <property type="taxonomic scope" value="Bacteria"/>
</dbReference>
<sequence>MNKKIRLSIIVPCFNEGKSIDLFYKGVKRHINDLDVNYELIFINDGSRDDTKERVELLHEQDPKVALIDFSRNFGKEAAMLAGLHFSKGEYVVIMDADLQHPPQLLKEMVDTLNLEPYDAVAAIRRNNKTKGKGDPLLRRIFSKNFYLFVNKMSDVDLKEGATDYRMMKRKVVNSLLAIKEYNRFSKGLFEWVGFKTKYIEYRDVERVAGKSSWSYFSLINYAIEGITSFSTVPLKFASLIGVLSAFVSFLYLAFVITDKVINGNDVSGWATIVSLILFLGGITLISLGVLGEYIGRIYNEVKRRPNYIINEHLTSNVNHEE</sequence>
<dbReference type="OrthoDB" id="9807795at2"/>
<feature type="transmembrane region" description="Helical" evidence="1">
    <location>
        <begin position="237"/>
        <end position="257"/>
    </location>
</feature>
<feature type="transmembrane region" description="Helical" evidence="1">
    <location>
        <begin position="269"/>
        <end position="295"/>
    </location>
</feature>
<dbReference type="Gene3D" id="3.90.550.10">
    <property type="entry name" value="Spore Coat Polysaccharide Biosynthesis Protein SpsA, Chain A"/>
    <property type="match status" value="1"/>
</dbReference>
<keyword evidence="4" id="KW-1185">Reference proteome</keyword>
<reference evidence="3 4" key="1">
    <citation type="journal article" date="2011" name="J. Bacteriol.">
        <title>Genome sequence of Haloplasma contractile, an unusual contractile bacterium from a deep-sea anoxic brine lake.</title>
        <authorList>
            <person name="Antunes A."/>
            <person name="Alam I."/>
            <person name="El Dorry H."/>
            <person name="Siam R."/>
            <person name="Robertson A."/>
            <person name="Bajic V.B."/>
            <person name="Stingl U."/>
        </authorList>
    </citation>
    <scope>NUCLEOTIDE SEQUENCE [LARGE SCALE GENOMIC DNA]</scope>
    <source>
        <strain evidence="3 4">SSD-17B</strain>
    </source>
</reference>
<dbReference type="STRING" id="1033810.HLPCO_001938"/>
<dbReference type="InterPro" id="IPR001173">
    <property type="entry name" value="Glyco_trans_2-like"/>
</dbReference>
<keyword evidence="1" id="KW-1133">Transmembrane helix</keyword>
<accession>U2FLH5</accession>
<feature type="domain" description="Glycosyltransferase 2-like" evidence="2">
    <location>
        <begin position="8"/>
        <end position="175"/>
    </location>
</feature>
<dbReference type="EC" id="2.4.1.214" evidence="3"/>
<dbReference type="Proteomes" id="UP000005707">
    <property type="component" value="Unassembled WGS sequence"/>
</dbReference>
<dbReference type="SUPFAM" id="SSF53448">
    <property type="entry name" value="Nucleotide-diphospho-sugar transferases"/>
    <property type="match status" value="1"/>
</dbReference>
<dbReference type="AlphaFoldDB" id="U2FLH5"/>
<evidence type="ECO:0000313" key="4">
    <source>
        <dbReference type="Proteomes" id="UP000005707"/>
    </source>
</evidence>
<dbReference type="PANTHER" id="PTHR48090:SF8">
    <property type="entry name" value="GLYCOSYLTRANSFERASE CSBB-RELATED"/>
    <property type="match status" value="1"/>
</dbReference>
<keyword evidence="3" id="KW-0808">Transferase</keyword>
<dbReference type="GO" id="GO:0005886">
    <property type="term" value="C:plasma membrane"/>
    <property type="evidence" value="ECO:0007669"/>
    <property type="project" value="TreeGrafter"/>
</dbReference>
<dbReference type="CDD" id="cd04187">
    <property type="entry name" value="DPM1_like_bac"/>
    <property type="match status" value="1"/>
</dbReference>
<dbReference type="FunCoup" id="U2FLH5">
    <property type="interactions" value="319"/>
</dbReference>
<dbReference type="InterPro" id="IPR029044">
    <property type="entry name" value="Nucleotide-diphossugar_trans"/>
</dbReference>
<protein>
    <submittedName>
        <fullName evidence="3">Glycosil transferase protein</fullName>
        <ecNumber evidence="3">2.4.1.214</ecNumber>
    </submittedName>
</protein>